<dbReference type="EMBL" id="JADCSA010000002">
    <property type="protein sequence ID" value="MBE7323694.1"/>
    <property type="molecule type" value="Genomic_DNA"/>
</dbReference>
<protein>
    <submittedName>
        <fullName evidence="1">Cytidine deaminase</fullName>
    </submittedName>
</protein>
<organism evidence="1 2">
    <name type="scientific">Nocardioides malaquae</name>
    <dbReference type="NCBI Taxonomy" id="2773426"/>
    <lineage>
        <taxon>Bacteria</taxon>
        <taxon>Bacillati</taxon>
        <taxon>Actinomycetota</taxon>
        <taxon>Actinomycetes</taxon>
        <taxon>Propionibacteriales</taxon>
        <taxon>Nocardioidaceae</taxon>
        <taxon>Nocardioides</taxon>
    </lineage>
</organism>
<gene>
    <name evidence="1" type="ORF">IEQ44_03385</name>
</gene>
<dbReference type="SUPFAM" id="SSF53927">
    <property type="entry name" value="Cytidine deaminase-like"/>
    <property type="match status" value="1"/>
</dbReference>
<dbReference type="InterPro" id="IPR016193">
    <property type="entry name" value="Cytidine_deaminase-like"/>
</dbReference>
<comment type="caution">
    <text evidence="1">The sequence shown here is derived from an EMBL/GenBank/DDBJ whole genome shotgun (WGS) entry which is preliminary data.</text>
</comment>
<evidence type="ECO:0000313" key="2">
    <source>
        <dbReference type="Proteomes" id="UP000756387"/>
    </source>
</evidence>
<sequence>MTETAQTPLTPEDAKLVTLARATRARVGAAEGAAVRDTDGRTYAAASVELSALRLGAVQACVAMAIAGGSTGLEAVVRLGEETRLDADALAVLREFGGDEVLVHLGDPRGRVLDSRVAGAAY</sequence>
<evidence type="ECO:0000313" key="1">
    <source>
        <dbReference type="EMBL" id="MBE7323694.1"/>
    </source>
</evidence>
<dbReference type="Gene3D" id="3.40.140.10">
    <property type="entry name" value="Cytidine Deaminase, domain 2"/>
    <property type="match status" value="1"/>
</dbReference>
<reference evidence="1 2" key="1">
    <citation type="submission" date="2020-10" db="EMBL/GenBank/DDBJ databases">
        <title>Nocardioides sp. isolated from sludge.</title>
        <authorList>
            <person name="Zhang X."/>
        </authorList>
    </citation>
    <scope>NUCLEOTIDE SEQUENCE [LARGE SCALE GENOMIC DNA]</scope>
    <source>
        <strain evidence="1 2">Y6</strain>
    </source>
</reference>
<accession>A0ABR9RQ50</accession>
<name>A0ABR9RQ50_9ACTN</name>
<dbReference type="Proteomes" id="UP000756387">
    <property type="component" value="Unassembled WGS sequence"/>
</dbReference>
<proteinExistence type="predicted"/>
<dbReference type="RefSeq" id="WP_193636996.1">
    <property type="nucleotide sequence ID" value="NZ_JADCSA010000002.1"/>
</dbReference>
<keyword evidence="2" id="KW-1185">Reference proteome</keyword>